<proteinExistence type="predicted"/>
<feature type="transmembrane region" description="Helical" evidence="1">
    <location>
        <begin position="32"/>
        <end position="52"/>
    </location>
</feature>
<keyword evidence="3" id="KW-1185">Reference proteome</keyword>
<accession>A0A8J3F066</accession>
<dbReference type="EMBL" id="BMHB01000001">
    <property type="protein sequence ID" value="GGI11540.1"/>
    <property type="molecule type" value="Genomic_DNA"/>
</dbReference>
<feature type="transmembrane region" description="Helical" evidence="1">
    <location>
        <begin position="5"/>
        <end position="26"/>
    </location>
</feature>
<reference evidence="3" key="1">
    <citation type="journal article" date="2019" name="Int. J. Syst. Evol. Microbiol.">
        <title>The Global Catalogue of Microorganisms (GCM) 10K type strain sequencing project: providing services to taxonomists for standard genome sequencing and annotation.</title>
        <authorList>
            <consortium name="The Broad Institute Genomics Platform"/>
            <consortium name="The Broad Institute Genome Sequencing Center for Infectious Disease"/>
            <person name="Wu L."/>
            <person name="Ma J."/>
        </authorList>
    </citation>
    <scope>NUCLEOTIDE SEQUENCE [LARGE SCALE GENOMIC DNA]</scope>
    <source>
        <strain evidence="3">CGMCC 1.14993</strain>
    </source>
</reference>
<evidence type="ECO:0000256" key="1">
    <source>
        <dbReference type="SAM" id="Phobius"/>
    </source>
</evidence>
<dbReference type="AlphaFoldDB" id="A0A8J3F066"/>
<protein>
    <submittedName>
        <fullName evidence="2">Uncharacterized protein</fullName>
    </submittedName>
</protein>
<evidence type="ECO:0000313" key="2">
    <source>
        <dbReference type="EMBL" id="GGI11540.1"/>
    </source>
</evidence>
<comment type="caution">
    <text evidence="2">The sequence shown here is derived from an EMBL/GenBank/DDBJ whole genome shotgun (WGS) entry which is preliminary data.</text>
</comment>
<gene>
    <name evidence="2" type="ORF">GCM10007380_08350</name>
</gene>
<name>A0A8J3F066_9BACI</name>
<organism evidence="2 3">
    <name type="scientific">Gottfriedia solisilvae</name>
    <dbReference type="NCBI Taxonomy" id="1516104"/>
    <lineage>
        <taxon>Bacteria</taxon>
        <taxon>Bacillati</taxon>
        <taxon>Bacillota</taxon>
        <taxon>Bacilli</taxon>
        <taxon>Bacillales</taxon>
        <taxon>Bacillaceae</taxon>
        <taxon>Gottfriedia</taxon>
    </lineage>
</organism>
<sequence length="61" mass="7266">MIIRIFAFVAIVYVEYKILAYISQIFYSSVPINLLLLLILVILIFISYLKVFPDKNKYKNY</sequence>
<keyword evidence="1" id="KW-1133">Transmembrane helix</keyword>
<keyword evidence="1" id="KW-0472">Membrane</keyword>
<dbReference type="Proteomes" id="UP000626244">
    <property type="component" value="Unassembled WGS sequence"/>
</dbReference>
<evidence type="ECO:0000313" key="3">
    <source>
        <dbReference type="Proteomes" id="UP000626244"/>
    </source>
</evidence>
<keyword evidence="1" id="KW-0812">Transmembrane</keyword>